<keyword evidence="3" id="KW-1185">Reference proteome</keyword>
<evidence type="ECO:0000256" key="1">
    <source>
        <dbReference type="SAM" id="MobiDB-lite"/>
    </source>
</evidence>
<name>A0AAE0D2M6_COLKA</name>
<dbReference type="EMBL" id="VYYT01000334">
    <property type="protein sequence ID" value="KAK2741609.1"/>
    <property type="molecule type" value="Genomic_DNA"/>
</dbReference>
<feature type="compositionally biased region" description="Acidic residues" evidence="1">
    <location>
        <begin position="29"/>
        <end position="39"/>
    </location>
</feature>
<comment type="caution">
    <text evidence="2">The sequence shown here is derived from an EMBL/GenBank/DDBJ whole genome shotgun (WGS) entry which is preliminary data.</text>
</comment>
<proteinExistence type="predicted"/>
<organism evidence="2 3">
    <name type="scientific">Colletotrichum kahawae</name>
    <name type="common">Coffee berry disease fungus</name>
    <dbReference type="NCBI Taxonomy" id="34407"/>
    <lineage>
        <taxon>Eukaryota</taxon>
        <taxon>Fungi</taxon>
        <taxon>Dikarya</taxon>
        <taxon>Ascomycota</taxon>
        <taxon>Pezizomycotina</taxon>
        <taxon>Sordariomycetes</taxon>
        <taxon>Hypocreomycetidae</taxon>
        <taxon>Glomerellales</taxon>
        <taxon>Glomerellaceae</taxon>
        <taxon>Colletotrichum</taxon>
        <taxon>Colletotrichum gloeosporioides species complex</taxon>
    </lineage>
</organism>
<reference evidence="2" key="1">
    <citation type="submission" date="2023-02" db="EMBL/GenBank/DDBJ databases">
        <title>Colletotrichum kahawae CIFC_Que2 genome sequencing and assembly.</title>
        <authorList>
            <person name="Baroncelli R."/>
        </authorList>
    </citation>
    <scope>NUCLEOTIDE SEQUENCE</scope>
    <source>
        <strain evidence="2">CIFC_Que2</strain>
    </source>
</reference>
<accession>A0AAE0D2M6</accession>
<gene>
    <name evidence="2" type="ORF">CKAH01_06950</name>
</gene>
<evidence type="ECO:0000313" key="3">
    <source>
        <dbReference type="Proteomes" id="UP001281614"/>
    </source>
</evidence>
<dbReference type="Proteomes" id="UP001281614">
    <property type="component" value="Unassembled WGS sequence"/>
</dbReference>
<evidence type="ECO:0000313" key="2">
    <source>
        <dbReference type="EMBL" id="KAK2741609.1"/>
    </source>
</evidence>
<dbReference type="AlphaFoldDB" id="A0AAE0D2M6"/>
<protein>
    <submittedName>
        <fullName evidence="2">Uncharacterized protein</fullName>
    </submittedName>
</protein>
<feature type="region of interest" description="Disordered" evidence="1">
    <location>
        <begin position="13"/>
        <end position="85"/>
    </location>
</feature>
<sequence>MEDADRLQHHCANFLSTGPAARIGGGPEMEGEPDTDGRDEESFGSVLGDGKALPWPSHHIIHPSNPLHRDPDESSNSPTVGRYTRGTRLIRETTMFLEIPYWTSAYTVWGSSRVRASLSPGSKDANAIMGAAAAAESSMSEAHAMHGVWGHKHTTSRNRYLESAKHIGRKMKSSWRHPWTGSNAMLSSGSALGLPAKYLCLAVQHL</sequence>